<dbReference type="Gene3D" id="1.10.1200.10">
    <property type="entry name" value="ACP-like"/>
    <property type="match status" value="1"/>
</dbReference>
<comment type="caution">
    <text evidence="8">The sequence shown here is derived from an EMBL/GenBank/DDBJ whole genome shotgun (WGS) entry which is preliminary data.</text>
</comment>
<dbReference type="Gene3D" id="3.40.50.720">
    <property type="entry name" value="NAD(P)-binding Rossmann-like Domain"/>
    <property type="match status" value="1"/>
</dbReference>
<dbReference type="InterPro" id="IPR020807">
    <property type="entry name" value="PKS_DH"/>
</dbReference>
<feature type="domain" description="PKS/mFAS DH" evidence="7">
    <location>
        <begin position="143"/>
        <end position="416"/>
    </location>
</feature>
<dbReference type="PANTHER" id="PTHR43775">
    <property type="entry name" value="FATTY ACID SYNTHASE"/>
    <property type="match status" value="1"/>
</dbReference>
<dbReference type="InterPro" id="IPR036736">
    <property type="entry name" value="ACP-like_sf"/>
</dbReference>
<feature type="domain" description="Carrier" evidence="6">
    <location>
        <begin position="856"/>
        <end position="931"/>
    </location>
</feature>
<dbReference type="Pfam" id="PF08659">
    <property type="entry name" value="KR"/>
    <property type="match status" value="1"/>
</dbReference>
<dbReference type="GO" id="GO:0006633">
    <property type="term" value="P:fatty acid biosynthetic process"/>
    <property type="evidence" value="ECO:0007669"/>
    <property type="project" value="TreeGrafter"/>
</dbReference>
<dbReference type="AlphaFoldDB" id="A0A372GML4"/>
<dbReference type="InterPro" id="IPR013968">
    <property type="entry name" value="PKS_KR"/>
</dbReference>
<dbReference type="CDD" id="cd08956">
    <property type="entry name" value="KR_3_FAS_SDR_x"/>
    <property type="match status" value="1"/>
</dbReference>
<dbReference type="InterPro" id="IPR006162">
    <property type="entry name" value="Ppantetheine_attach_site"/>
</dbReference>
<dbReference type="InterPro" id="IPR009081">
    <property type="entry name" value="PP-bd_ACP"/>
</dbReference>
<organism evidence="8 9">
    <name type="scientific">Actinomadura spongiicola</name>
    <dbReference type="NCBI Taxonomy" id="2303421"/>
    <lineage>
        <taxon>Bacteria</taxon>
        <taxon>Bacillati</taxon>
        <taxon>Actinomycetota</taxon>
        <taxon>Actinomycetes</taxon>
        <taxon>Streptosporangiales</taxon>
        <taxon>Thermomonosporaceae</taxon>
        <taxon>Actinomadura</taxon>
    </lineage>
</organism>
<dbReference type="SMART" id="SM00826">
    <property type="entry name" value="PKS_DH"/>
    <property type="match status" value="1"/>
</dbReference>
<dbReference type="PROSITE" id="PS00012">
    <property type="entry name" value="PHOSPHOPANTETHEINE"/>
    <property type="match status" value="1"/>
</dbReference>
<dbReference type="InterPro" id="IPR055123">
    <property type="entry name" value="SpnB-like_Rossmann"/>
</dbReference>
<evidence type="ECO:0000256" key="5">
    <source>
        <dbReference type="SAM" id="MobiDB-lite"/>
    </source>
</evidence>
<dbReference type="Pfam" id="PF21089">
    <property type="entry name" value="PKS_DH_N"/>
    <property type="match status" value="1"/>
</dbReference>
<feature type="region of interest" description="C-terminal hotdog fold" evidence="4">
    <location>
        <begin position="281"/>
        <end position="416"/>
    </location>
</feature>
<dbReference type="InterPro" id="IPR050091">
    <property type="entry name" value="PKS_NRPS_Biosynth_Enz"/>
</dbReference>
<dbReference type="InterPro" id="IPR016035">
    <property type="entry name" value="Acyl_Trfase/lysoPLipase"/>
</dbReference>
<keyword evidence="9" id="KW-1185">Reference proteome</keyword>
<keyword evidence="2" id="KW-0597">Phosphoprotein</keyword>
<dbReference type="Gene3D" id="3.30.70.3290">
    <property type="match status" value="1"/>
</dbReference>
<protein>
    <submittedName>
        <fullName evidence="8">SDR family NAD(P)-dependent oxidoreductase</fullName>
    </submittedName>
</protein>
<feature type="region of interest" description="Disordered" evidence="5">
    <location>
        <begin position="241"/>
        <end position="278"/>
    </location>
</feature>
<dbReference type="InterPro" id="IPR042104">
    <property type="entry name" value="PKS_dehydratase_sf"/>
</dbReference>
<feature type="compositionally biased region" description="Basic and acidic residues" evidence="5">
    <location>
        <begin position="243"/>
        <end position="252"/>
    </location>
</feature>
<dbReference type="RefSeq" id="WP_117398910.1">
    <property type="nucleotide sequence ID" value="NZ_QVNQ01000002.1"/>
</dbReference>
<keyword evidence="1" id="KW-0596">Phosphopantetheine</keyword>
<dbReference type="InterPro" id="IPR020806">
    <property type="entry name" value="PKS_PP-bd"/>
</dbReference>
<feature type="region of interest" description="N-terminal hotdog fold" evidence="4">
    <location>
        <begin position="143"/>
        <end position="267"/>
    </location>
</feature>
<proteinExistence type="predicted"/>
<dbReference type="SMART" id="SM00823">
    <property type="entry name" value="PKS_PP"/>
    <property type="match status" value="1"/>
</dbReference>
<dbReference type="SUPFAM" id="SSF52151">
    <property type="entry name" value="FabD/lysophospholipase-like"/>
    <property type="match status" value="1"/>
</dbReference>
<feature type="active site" description="Proton donor; for dehydratase activity" evidence="4">
    <location>
        <position position="340"/>
    </location>
</feature>
<feature type="compositionally biased region" description="Polar residues" evidence="5">
    <location>
        <begin position="259"/>
        <end position="273"/>
    </location>
</feature>
<keyword evidence="3" id="KW-0808">Transferase</keyword>
<sequence>FHPPTIPIVSNLTGTVATVEQLTSPGYWTRLIREPVNFHAGATTLTEHDVTTYLELGPDAVLSALTDQPGIPLLRRNQPETHTIVTALATAHTQGVTVDWNTVLPKTPTIALPTYPFQRRRYWLDRADGSADVGAAGLGAASHPLLGATVELAETATVVLTGKLSRHSHPWLADHSVMGTVLLPGTAFVELALWAGEQTGCTLLEDLTLEAPLVIPDTGAVALQVFADTPDGDGRRALTIHSRPADGDDHPWTRHASGTLASSSEPAQTSTLGTAWPPPGATPIDVSGFYEDLAAAGYHYGPVFQGLRAVWQDGDDLYADVHLPDEESANGYTAHPALLDAVMHALAQAAVSTGEMGLPFAWTGVRLHAVGATQVRVRITPTGQHTFALTIVDPADDLVATIEEVATRAIDPAQLGTPDSSRDPLYQLEWVEIPTPTTTATDDASEPEIVTLRAEGEGPHDPEHVHALTEQALTLIQNNPDTHLVILTHHAIATTPDDPIHDLPAATTWGLLRTAQNEHPDHITLIDTDQPHNKDLIPAALATGEPQLAIRNNTLHVPRLVPTTSERQAPVLDPDGTVLITGGTGTLGALVARHLITRHGARNLLLTSRRGPDAPGAHDLAAELTQLGANVTITACDTTDPDALADLLDGVRLTAVIHAAGILDDATITALTPQQLHTVLRPKVDAAWNLHRLTQDHDLAAFILFSSAAGTLGNPGQANYAAANTYLDALAHHRHTNNLPATSIAWGLWDSASGMGENLGDADLARLRRTGISPLSVDEGLALFDAAIGLGRPHVVPLRIDTAALSGQAGLGMVPAPLRGLVRAPRRRAASAAEAASSAAAWRERLAGRAEPEQRRLLLDLVRTNIAQVLGHASGGTIDADRGLLDLGFDSLTAVQLRNQLGAATGLRLPTTLVFDHPTAAALAEYLRAELAPAEADGHAALMAELSRLEASVSGVLPAPEARGEVVLRLQAIMRRLGGGNGSAEPGAVDAAVLESASDEEIFEFIDSEL</sequence>
<evidence type="ECO:0000256" key="2">
    <source>
        <dbReference type="ARBA" id="ARBA00022553"/>
    </source>
</evidence>
<dbReference type="InterPro" id="IPR057326">
    <property type="entry name" value="KR_dom"/>
</dbReference>
<dbReference type="Pfam" id="PF22953">
    <property type="entry name" value="SpnB_Rossmann"/>
    <property type="match status" value="1"/>
</dbReference>
<feature type="active site" description="Proton acceptor; for dehydratase activity" evidence="4">
    <location>
        <position position="175"/>
    </location>
</feature>
<dbReference type="SUPFAM" id="SSF47336">
    <property type="entry name" value="ACP-like"/>
    <property type="match status" value="1"/>
</dbReference>
<dbReference type="PANTHER" id="PTHR43775:SF51">
    <property type="entry name" value="INACTIVE PHENOLPHTHIOCEROL SYNTHESIS POLYKETIDE SYNTHASE TYPE I PKS1-RELATED"/>
    <property type="match status" value="1"/>
</dbReference>
<dbReference type="GO" id="GO:0004312">
    <property type="term" value="F:fatty acid synthase activity"/>
    <property type="evidence" value="ECO:0007669"/>
    <property type="project" value="TreeGrafter"/>
</dbReference>
<evidence type="ECO:0000313" key="8">
    <source>
        <dbReference type="EMBL" id="RFS86628.1"/>
    </source>
</evidence>
<dbReference type="Proteomes" id="UP000262882">
    <property type="component" value="Unassembled WGS sequence"/>
</dbReference>
<feature type="non-terminal residue" evidence="8">
    <location>
        <position position="1"/>
    </location>
</feature>
<dbReference type="SMART" id="SM01294">
    <property type="entry name" value="PKS_PP_betabranch"/>
    <property type="match status" value="1"/>
</dbReference>
<dbReference type="InterPro" id="IPR001227">
    <property type="entry name" value="Ac_transferase_dom_sf"/>
</dbReference>
<dbReference type="InterPro" id="IPR049900">
    <property type="entry name" value="PKS_mFAS_DH"/>
</dbReference>
<dbReference type="InterPro" id="IPR036291">
    <property type="entry name" value="NAD(P)-bd_dom_sf"/>
</dbReference>
<accession>A0A372GML4</accession>
<dbReference type="PROSITE" id="PS50075">
    <property type="entry name" value="CARRIER"/>
    <property type="match status" value="1"/>
</dbReference>
<dbReference type="SMART" id="SM00822">
    <property type="entry name" value="PKS_KR"/>
    <property type="match status" value="1"/>
</dbReference>
<dbReference type="Pfam" id="PF00550">
    <property type="entry name" value="PP-binding"/>
    <property type="match status" value="1"/>
</dbReference>
<evidence type="ECO:0000259" key="7">
    <source>
        <dbReference type="PROSITE" id="PS52019"/>
    </source>
</evidence>
<evidence type="ECO:0000256" key="3">
    <source>
        <dbReference type="ARBA" id="ARBA00022679"/>
    </source>
</evidence>
<evidence type="ECO:0000313" key="9">
    <source>
        <dbReference type="Proteomes" id="UP000262882"/>
    </source>
</evidence>
<name>A0A372GML4_9ACTN</name>
<dbReference type="InterPro" id="IPR049551">
    <property type="entry name" value="PKS_DH_C"/>
</dbReference>
<dbReference type="InterPro" id="IPR049552">
    <property type="entry name" value="PKS_DH_N"/>
</dbReference>
<evidence type="ECO:0000259" key="6">
    <source>
        <dbReference type="PROSITE" id="PS50075"/>
    </source>
</evidence>
<dbReference type="GO" id="GO:0031177">
    <property type="term" value="F:phosphopantetheine binding"/>
    <property type="evidence" value="ECO:0007669"/>
    <property type="project" value="InterPro"/>
</dbReference>
<evidence type="ECO:0000256" key="4">
    <source>
        <dbReference type="PROSITE-ProRule" id="PRU01363"/>
    </source>
</evidence>
<dbReference type="PROSITE" id="PS52019">
    <property type="entry name" value="PKS_MFAS_DH"/>
    <property type="match status" value="1"/>
</dbReference>
<evidence type="ECO:0000256" key="1">
    <source>
        <dbReference type="ARBA" id="ARBA00022450"/>
    </source>
</evidence>
<dbReference type="Gene3D" id="3.10.129.110">
    <property type="entry name" value="Polyketide synthase dehydratase"/>
    <property type="match status" value="1"/>
</dbReference>
<dbReference type="FunFam" id="1.10.1200.10:FF:000007">
    <property type="entry name" value="Probable polyketide synthase pks17"/>
    <property type="match status" value="1"/>
</dbReference>
<dbReference type="SUPFAM" id="SSF51735">
    <property type="entry name" value="NAD(P)-binding Rossmann-fold domains"/>
    <property type="match status" value="2"/>
</dbReference>
<dbReference type="EMBL" id="QVNQ01000002">
    <property type="protein sequence ID" value="RFS86628.1"/>
    <property type="molecule type" value="Genomic_DNA"/>
</dbReference>
<dbReference type="Pfam" id="PF14765">
    <property type="entry name" value="PS-DH"/>
    <property type="match status" value="1"/>
</dbReference>
<dbReference type="Gene3D" id="3.40.366.10">
    <property type="entry name" value="Malonyl-Coenzyme A Acyl Carrier Protein, domain 2"/>
    <property type="match status" value="1"/>
</dbReference>
<gene>
    <name evidence="8" type="ORF">D0T12_08705</name>
</gene>
<reference evidence="8 9" key="1">
    <citation type="submission" date="2018-08" db="EMBL/GenBank/DDBJ databases">
        <title>Actinomadura spongicola sp. nov., isolated from marine sponge Leucetta chagosensis.</title>
        <authorList>
            <person name="Li L."/>
            <person name="Lin H.W."/>
        </authorList>
    </citation>
    <scope>NUCLEOTIDE SEQUENCE [LARGE SCALE GENOMIC DNA]</scope>
    <source>
        <strain evidence="8 9">LHW52907</strain>
    </source>
</reference>